<evidence type="ECO:0000313" key="3">
    <source>
        <dbReference type="EMBL" id="KHA71515.1"/>
    </source>
</evidence>
<feature type="signal peptide" evidence="2">
    <location>
        <begin position="1"/>
        <end position="24"/>
    </location>
</feature>
<dbReference type="PATRIC" id="fig|587753.9.peg.2696"/>
<comment type="caution">
    <text evidence="3">The sequence shown here is derived from an EMBL/GenBank/DDBJ whole genome shotgun (WGS) entry which is preliminary data.</text>
</comment>
<accession>A0A0A6D8J4</accession>
<dbReference type="Proteomes" id="UP000030564">
    <property type="component" value="Unassembled WGS sequence"/>
</dbReference>
<proteinExistence type="predicted"/>
<dbReference type="OrthoDB" id="7033325at2"/>
<feature type="compositionally biased region" description="Low complexity" evidence="1">
    <location>
        <begin position="72"/>
        <end position="86"/>
    </location>
</feature>
<dbReference type="EMBL" id="JSFK01000022">
    <property type="protein sequence ID" value="KHA71515.1"/>
    <property type="molecule type" value="Genomic_DNA"/>
</dbReference>
<gene>
    <name evidence="3" type="ORF">NZ35_20300</name>
</gene>
<feature type="compositionally biased region" description="Polar residues" evidence="1">
    <location>
        <begin position="28"/>
        <end position="48"/>
    </location>
</feature>
<dbReference type="AlphaFoldDB" id="A0A0A6D8J4"/>
<feature type="chain" id="PRO_5002013351" evidence="2">
    <location>
        <begin position="25"/>
        <end position="94"/>
    </location>
</feature>
<keyword evidence="2" id="KW-0732">Signal</keyword>
<sequence length="94" mass="8875">MLNHKIAVLTLAALLSGSSLYAIAAGETSTPTANDGTSQTRDPASPATNADPDANSLPKGGDGGKTDNGPVPSASKPSPAGQPSGSSSGGNGGG</sequence>
<evidence type="ECO:0000256" key="1">
    <source>
        <dbReference type="SAM" id="MobiDB-lite"/>
    </source>
</evidence>
<evidence type="ECO:0000313" key="4">
    <source>
        <dbReference type="Proteomes" id="UP000030564"/>
    </source>
</evidence>
<name>A0A0A6D8J4_9PSED</name>
<protein>
    <submittedName>
        <fullName evidence="3">Uncharacterized protein</fullName>
    </submittedName>
</protein>
<organism evidence="3 4">
    <name type="scientific">Pseudomonas chlororaphis</name>
    <dbReference type="NCBI Taxonomy" id="587753"/>
    <lineage>
        <taxon>Bacteria</taxon>
        <taxon>Pseudomonadati</taxon>
        <taxon>Pseudomonadota</taxon>
        <taxon>Gammaproteobacteria</taxon>
        <taxon>Pseudomonadales</taxon>
        <taxon>Pseudomonadaceae</taxon>
        <taxon>Pseudomonas</taxon>
    </lineage>
</organism>
<reference evidence="3 4" key="1">
    <citation type="submission" date="2014-10" db="EMBL/GenBank/DDBJ databases">
        <title>Draft genome sequence of Pseudomonas chlororaphis EA105.</title>
        <authorList>
            <person name="McCully L.M."/>
            <person name="Bitzer A.S."/>
            <person name="Spence C."/>
            <person name="Bais H."/>
            <person name="Silby M.W."/>
        </authorList>
    </citation>
    <scope>NUCLEOTIDE SEQUENCE [LARGE SCALE GENOMIC DNA]</scope>
    <source>
        <strain evidence="3 4">EA105</strain>
    </source>
</reference>
<feature type="region of interest" description="Disordered" evidence="1">
    <location>
        <begin position="28"/>
        <end position="94"/>
    </location>
</feature>
<evidence type="ECO:0000256" key="2">
    <source>
        <dbReference type="SAM" id="SignalP"/>
    </source>
</evidence>